<organism evidence="8 9">
    <name type="scientific">Clostridium drakei</name>
    <dbReference type="NCBI Taxonomy" id="332101"/>
    <lineage>
        <taxon>Bacteria</taxon>
        <taxon>Bacillati</taxon>
        <taxon>Bacillota</taxon>
        <taxon>Clostridia</taxon>
        <taxon>Eubacteriales</taxon>
        <taxon>Clostridiaceae</taxon>
        <taxon>Clostridium</taxon>
    </lineage>
</organism>
<evidence type="ECO:0000256" key="5">
    <source>
        <dbReference type="ARBA" id="ARBA00023139"/>
    </source>
</evidence>
<dbReference type="Pfam" id="PF03180">
    <property type="entry name" value="Lipoprotein_9"/>
    <property type="match status" value="1"/>
</dbReference>
<keyword evidence="3 7" id="KW-0732">Signal</keyword>
<dbReference type="PROSITE" id="PS51257">
    <property type="entry name" value="PROKAR_LIPOPROTEIN"/>
    <property type="match status" value="1"/>
</dbReference>
<feature type="chain" id="PRO_5039546148" description="Metal ABC transporter substrate-binding protein" evidence="7">
    <location>
        <begin position="21"/>
        <end position="278"/>
    </location>
</feature>
<evidence type="ECO:0000313" key="8">
    <source>
        <dbReference type="EMBL" id="AWI04852.1"/>
    </source>
</evidence>
<dbReference type="SUPFAM" id="SSF53850">
    <property type="entry name" value="Periplasmic binding protein-like II"/>
    <property type="match status" value="1"/>
</dbReference>
<dbReference type="AlphaFoldDB" id="A0A2U8DRW9"/>
<evidence type="ECO:0008006" key="10">
    <source>
        <dbReference type="Google" id="ProtNLM"/>
    </source>
</evidence>
<reference evidence="9" key="1">
    <citation type="submission" date="2017-04" db="EMBL/GenBank/DDBJ databases">
        <authorList>
            <person name="Song Y."/>
            <person name="Cho B.-K."/>
        </authorList>
    </citation>
    <scope>NUCLEOTIDE SEQUENCE [LARGE SCALE GENOMIC DNA]</scope>
    <source>
        <strain evidence="9">SL1</strain>
    </source>
</reference>
<dbReference type="EMBL" id="CP020953">
    <property type="protein sequence ID" value="AWI04852.1"/>
    <property type="molecule type" value="Genomic_DNA"/>
</dbReference>
<gene>
    <name evidence="8" type="ORF">B9W14_10210</name>
</gene>
<evidence type="ECO:0000256" key="4">
    <source>
        <dbReference type="ARBA" id="ARBA00023136"/>
    </source>
</evidence>
<dbReference type="PANTHER" id="PTHR30429">
    <property type="entry name" value="D-METHIONINE-BINDING LIPOPROTEIN METQ"/>
    <property type="match status" value="1"/>
</dbReference>
<dbReference type="RefSeq" id="WP_032079271.1">
    <property type="nucleotide sequence ID" value="NZ_CP020953.1"/>
</dbReference>
<evidence type="ECO:0000313" key="9">
    <source>
        <dbReference type="Proteomes" id="UP000244910"/>
    </source>
</evidence>
<evidence type="ECO:0000256" key="3">
    <source>
        <dbReference type="ARBA" id="ARBA00022729"/>
    </source>
</evidence>
<dbReference type="PANTHER" id="PTHR30429:SF0">
    <property type="entry name" value="METHIONINE-BINDING LIPOPROTEIN METQ"/>
    <property type="match status" value="1"/>
</dbReference>
<comment type="similarity">
    <text evidence="2">Belongs to the NlpA lipoprotein family.</text>
</comment>
<keyword evidence="5" id="KW-0564">Palmitate</keyword>
<evidence type="ECO:0000256" key="2">
    <source>
        <dbReference type="ARBA" id="ARBA00008973"/>
    </source>
</evidence>
<dbReference type="Proteomes" id="UP000244910">
    <property type="component" value="Chromosome"/>
</dbReference>
<keyword evidence="9" id="KW-1185">Reference proteome</keyword>
<protein>
    <recommendedName>
        <fullName evidence="10">Metal ABC transporter substrate-binding protein</fullName>
    </recommendedName>
</protein>
<dbReference type="GO" id="GO:0016020">
    <property type="term" value="C:membrane"/>
    <property type="evidence" value="ECO:0007669"/>
    <property type="project" value="UniProtKB-SubCell"/>
</dbReference>
<comment type="subcellular location">
    <subcellularLocation>
        <location evidence="1">Membrane</location>
        <topology evidence="1">Lipid-anchor</topology>
    </subcellularLocation>
</comment>
<proteinExistence type="inferred from homology"/>
<feature type="signal peptide" evidence="7">
    <location>
        <begin position="1"/>
        <end position="20"/>
    </location>
</feature>
<evidence type="ECO:0000256" key="6">
    <source>
        <dbReference type="ARBA" id="ARBA00023288"/>
    </source>
</evidence>
<name>A0A2U8DRW9_9CLOT</name>
<dbReference type="OrthoDB" id="9812878at2"/>
<dbReference type="KEGG" id="cdrk:B9W14_10210"/>
<dbReference type="InterPro" id="IPR004872">
    <property type="entry name" value="Lipoprotein_NlpA"/>
</dbReference>
<evidence type="ECO:0000256" key="1">
    <source>
        <dbReference type="ARBA" id="ARBA00004635"/>
    </source>
</evidence>
<keyword evidence="6" id="KW-0449">Lipoprotein</keyword>
<dbReference type="Gene3D" id="3.40.190.10">
    <property type="entry name" value="Periplasmic binding protein-like II"/>
    <property type="match status" value="2"/>
</dbReference>
<sequence>MRKRIFGIMLSVTLLTVLFAGCSSQEKKTESSSSNKTDVVTLKCLADTTPHAEILEYAQKELEKKGVKLNIVSKQWDKTWNEQVENGTVDFHYDAYVPYLDEWNKKNNGHLVSAGAIHMEPLVMCSDKYKSIKDLPDNATIAIKEDVTNQYRCLKLLEQAGLIKLSSKITMSNADVSMIEKYNKPLKIVAIDADVILNTRSDFAAYITNTNRLLEAKLDPNNYLAREKAENSVFGNVICVKKGNESKEAIKKLVSVLQSEDMKKFIKDKYKGAVLPAF</sequence>
<keyword evidence="4" id="KW-0472">Membrane</keyword>
<evidence type="ECO:0000256" key="7">
    <source>
        <dbReference type="SAM" id="SignalP"/>
    </source>
</evidence>
<accession>A0A2U8DRW9</accession>